<organism evidence="9">
    <name type="scientific">bioreactor metagenome</name>
    <dbReference type="NCBI Taxonomy" id="1076179"/>
    <lineage>
        <taxon>unclassified sequences</taxon>
        <taxon>metagenomes</taxon>
        <taxon>ecological metagenomes</taxon>
    </lineage>
</organism>
<dbReference type="EMBL" id="VSSQ01003744">
    <property type="protein sequence ID" value="MPM22137.1"/>
    <property type="molecule type" value="Genomic_DNA"/>
</dbReference>
<dbReference type="SUPFAM" id="SSF56112">
    <property type="entry name" value="Protein kinase-like (PK-like)"/>
    <property type="match status" value="1"/>
</dbReference>
<dbReference type="GO" id="GO:0009086">
    <property type="term" value="P:methionine biosynthetic process"/>
    <property type="evidence" value="ECO:0007669"/>
    <property type="project" value="InterPro"/>
</dbReference>
<keyword evidence="7" id="KW-0067">ATP-binding</keyword>
<dbReference type="GO" id="GO:0005524">
    <property type="term" value="F:ATP binding"/>
    <property type="evidence" value="ECO:0007669"/>
    <property type="project" value="UniProtKB-KW"/>
</dbReference>
<dbReference type="EC" id="2.7.1.100" evidence="3"/>
<evidence type="ECO:0000313" key="9">
    <source>
        <dbReference type="EMBL" id="MPM22137.1"/>
    </source>
</evidence>
<keyword evidence="6 9" id="KW-0418">Kinase</keyword>
<evidence type="ECO:0000256" key="2">
    <source>
        <dbReference type="ARBA" id="ARBA00011738"/>
    </source>
</evidence>
<keyword evidence="5" id="KW-0547">Nucleotide-binding</keyword>
<dbReference type="AlphaFoldDB" id="A0A644Y1X4"/>
<feature type="domain" description="Aminoglycoside phosphotransferase" evidence="8">
    <location>
        <begin position="29"/>
        <end position="271"/>
    </location>
</feature>
<sequence length="397" mass="44494">MSYYLLTEETVMEYVKGKLPAFVEGEFSCREIGDGNLNYVFRVWREEGPSVIIKQAGDLSRLSKVPYSRDRARIEAEILKAQNTHAAGVVPELYFYDPEMNATAMEDLTGHTIMRKALMEGEIFPRFAEDITEFMVGMLMGTSDIGVSHAEKKERVKAAVNPELCSITERLIFTEPYLNLEGRNKVFEPNAQWVKKNLYEDERIRLEAAKCKMSFMNKAEALLHGDLHTGSIFVTKDSTKVFDPEFGFYGPMGFDLGMLTANLMFAWARATCAYTGVTPKADFVSWIEETIIDVVELFKSKFLAAFGEAVADPMLKSRGFAPWLLGELLADAAGVCGAELIRRTVGVAGVADLRTIEDEGARAKAERICITAGKQLLTYRFQSMSGDDYIEALKLYR</sequence>
<reference evidence="9" key="1">
    <citation type="submission" date="2019-08" db="EMBL/GenBank/DDBJ databases">
        <authorList>
            <person name="Kucharzyk K."/>
            <person name="Murdoch R.W."/>
            <person name="Higgins S."/>
            <person name="Loffler F."/>
        </authorList>
    </citation>
    <scope>NUCLEOTIDE SEQUENCE</scope>
</reference>
<dbReference type="PIRSF" id="PIRSF031134">
    <property type="entry name" value="MTRK"/>
    <property type="match status" value="1"/>
</dbReference>
<evidence type="ECO:0000256" key="6">
    <source>
        <dbReference type="ARBA" id="ARBA00022777"/>
    </source>
</evidence>
<comment type="subunit">
    <text evidence="2">Homodimer.</text>
</comment>
<dbReference type="GO" id="GO:0046522">
    <property type="term" value="F:S-methyl-5-thioribose kinase activity"/>
    <property type="evidence" value="ECO:0007669"/>
    <property type="project" value="UniProtKB-EC"/>
</dbReference>
<accession>A0A644Y1X4</accession>
<dbReference type="Gene3D" id="3.30.200.20">
    <property type="entry name" value="Phosphorylase Kinase, domain 1"/>
    <property type="match status" value="1"/>
</dbReference>
<evidence type="ECO:0000256" key="3">
    <source>
        <dbReference type="ARBA" id="ARBA00012128"/>
    </source>
</evidence>
<dbReference type="PANTHER" id="PTHR34273:SF2">
    <property type="entry name" value="METHYLTHIORIBOSE KINASE"/>
    <property type="match status" value="1"/>
</dbReference>
<proteinExistence type="inferred from homology"/>
<dbReference type="PANTHER" id="PTHR34273">
    <property type="entry name" value="METHYLTHIORIBOSE KINASE"/>
    <property type="match status" value="1"/>
</dbReference>
<protein>
    <recommendedName>
        <fullName evidence="3">S-methyl-5-thioribose kinase</fullName>
        <ecNumber evidence="3">2.7.1.100</ecNumber>
    </recommendedName>
</protein>
<gene>
    <name evidence="9" type="primary">mtnK_3</name>
    <name evidence="9" type="ORF">SDC9_68588</name>
</gene>
<comment type="similarity">
    <text evidence="1">Belongs to the methylthioribose kinase family.</text>
</comment>
<name>A0A644Y1X4_9ZZZZ</name>
<evidence type="ECO:0000256" key="7">
    <source>
        <dbReference type="ARBA" id="ARBA00022840"/>
    </source>
</evidence>
<dbReference type="InterPro" id="IPR009212">
    <property type="entry name" value="Methylthioribose_kinase"/>
</dbReference>
<dbReference type="InterPro" id="IPR011009">
    <property type="entry name" value="Kinase-like_dom_sf"/>
</dbReference>
<keyword evidence="4 9" id="KW-0808">Transferase</keyword>
<dbReference type="NCBIfam" id="TIGR01767">
    <property type="entry name" value="MTRK"/>
    <property type="match status" value="1"/>
</dbReference>
<evidence type="ECO:0000256" key="5">
    <source>
        <dbReference type="ARBA" id="ARBA00022741"/>
    </source>
</evidence>
<dbReference type="Gene3D" id="3.90.1200.10">
    <property type="match status" value="1"/>
</dbReference>
<evidence type="ECO:0000256" key="4">
    <source>
        <dbReference type="ARBA" id="ARBA00022679"/>
    </source>
</evidence>
<comment type="caution">
    <text evidence="9">The sequence shown here is derived from an EMBL/GenBank/DDBJ whole genome shotgun (WGS) entry which is preliminary data.</text>
</comment>
<dbReference type="Pfam" id="PF01636">
    <property type="entry name" value="APH"/>
    <property type="match status" value="1"/>
</dbReference>
<evidence type="ECO:0000256" key="1">
    <source>
        <dbReference type="ARBA" id="ARBA00010165"/>
    </source>
</evidence>
<dbReference type="InterPro" id="IPR002575">
    <property type="entry name" value="Aminoglycoside_PTrfase"/>
</dbReference>
<evidence type="ECO:0000259" key="8">
    <source>
        <dbReference type="Pfam" id="PF01636"/>
    </source>
</evidence>